<evidence type="ECO:0000259" key="3">
    <source>
        <dbReference type="PROSITE" id="PS50966"/>
    </source>
</evidence>
<protein>
    <recommendedName>
        <fullName evidence="8">Helicase SNF2</fullName>
    </recommendedName>
</protein>
<evidence type="ECO:0008006" key="8">
    <source>
        <dbReference type="Google" id="ProtNLM"/>
    </source>
</evidence>
<dbReference type="EMBL" id="MJEH01000007">
    <property type="protein sequence ID" value="OEH93948.1"/>
    <property type="molecule type" value="Genomic_DNA"/>
</dbReference>
<organism evidence="6 7">
    <name type="scientific">Bacillus solimangrovi</name>
    <dbReference type="NCBI Taxonomy" id="1305675"/>
    <lineage>
        <taxon>Bacteria</taxon>
        <taxon>Bacillati</taxon>
        <taxon>Bacillota</taxon>
        <taxon>Bacilli</taxon>
        <taxon>Bacillales</taxon>
        <taxon>Bacillaceae</taxon>
        <taxon>Bacillus</taxon>
    </lineage>
</organism>
<dbReference type="CDD" id="cd18012">
    <property type="entry name" value="DEXQc_arch_SWI2_SNF2"/>
    <property type="match status" value="1"/>
</dbReference>
<dbReference type="GO" id="GO:0008270">
    <property type="term" value="F:zinc ion binding"/>
    <property type="evidence" value="ECO:0007669"/>
    <property type="project" value="UniProtKB-KW"/>
</dbReference>
<reference evidence="6 7" key="1">
    <citation type="submission" date="2016-08" db="EMBL/GenBank/DDBJ databases">
        <title>Genome of Bacillus solimangrovi GH2-4.</title>
        <authorList>
            <person name="Lim S."/>
            <person name="Kim B.-C."/>
        </authorList>
    </citation>
    <scope>NUCLEOTIDE SEQUENCE [LARGE SCALE GENOMIC DNA]</scope>
    <source>
        <strain evidence="6 7">GH2-4</strain>
    </source>
</reference>
<evidence type="ECO:0000256" key="1">
    <source>
        <dbReference type="ARBA" id="ARBA00022801"/>
    </source>
</evidence>
<dbReference type="InterPro" id="IPR001650">
    <property type="entry name" value="Helicase_C-like"/>
</dbReference>
<dbReference type="InterPro" id="IPR049730">
    <property type="entry name" value="SNF2/RAD54-like_C"/>
</dbReference>
<dbReference type="SMART" id="SM00490">
    <property type="entry name" value="HELICc"/>
    <property type="match status" value="1"/>
</dbReference>
<name>A0A1E5LIR8_9BACI</name>
<dbReference type="InterPro" id="IPR007527">
    <property type="entry name" value="Znf_SWIM"/>
</dbReference>
<dbReference type="CDD" id="cd18793">
    <property type="entry name" value="SF2_C_SNF"/>
    <property type="match status" value="1"/>
</dbReference>
<dbReference type="InterPro" id="IPR038718">
    <property type="entry name" value="SNF2-like_sf"/>
</dbReference>
<dbReference type="InterPro" id="IPR014001">
    <property type="entry name" value="Helicase_ATP-bd"/>
</dbReference>
<keyword evidence="7" id="KW-1185">Reference proteome</keyword>
<evidence type="ECO:0000256" key="2">
    <source>
        <dbReference type="PROSITE-ProRule" id="PRU00325"/>
    </source>
</evidence>
<sequence>MFDLTIQDIRKECNNIRVFQRGEQYWENGNVSLVSITEDGRNAEAIVTGNVDYGVKVELIGNRISADCNCPAYNSYPSWCKHITAALLEIHELTTYGEIDKYFIRSEGISPAISAYEKRKTDDVIRLFKKFHIQTQYREGKGKEPVRVEYILKMIPSIDQTMMGLEVKVGPKRTYVVKNIKQFLLNVVNERIHPFTKTFTYDPNLHTFSDVDQEIIEQLLQIVENQTFYKHSPNTYMMSYEDNNRMMMIPPFAAKSLFSKLHNSDAVIENFDGELKTFKWEKNAPNFQFRVEKDGEKGFQLRVDALGDTEVIEAYGYIYQNGVLYDVPTMQLEMVKEMKDVLPSEDRLHITADQMEGMVSNVLPALKKIGDVQISEHVSEKIQAPPLEVKIEIDLEGERLTAKPYFQYGEVKIHPLLENSPDNMNKHVILMRDVEKENKVLSILEETPFRWNGHELFIQNEEDVYEFLFDSLPQLQGVAELYLTSSVQNLLSVQNYVPETKIDVHSSSRLLEINFSMNGISNEDVATILKSVVEKKKYFRLENGSFVSLEQDEFQSISHLFEDLNLKKSDIRGDSLELPAMHALQVEDFASQHRQSLKVGKNLRQLLDDMKHPDNLDFDVPNTLNGSLRDYQKWGFQWLKTLAHYHFGGILADDMGLGKTIQSISYILSEQKNSEGKAALIVAPASLVYNWRNECRKFAPSLSVGIAAGDKTERNKIMEQLDQYDVVVTSYPLIRRDLELYENKHFHTLILDEAQAIKNEQTQTAQAVKSIKATRRFALSGTPIENTLDELWSIFQTIMPGFFPGKQAFRKLSQERIAKMVRPFILRRMKKDVLKELPEKIETVQVSELSTDQKALYLGYLEQIQSEAKEAINSGDMQRNRMKILAGLTRLRQLCCHPGTFIDNYEGSSGKLEQLLEIIAEGQASGRRILVFSQFTSMLRIIRTELEKSERSYFYLDGSTPGQERVEMTEQFNNGEKDIFLVSLKAGGTGLNLTGADTVILYDLWWNPAVDSQAIDRAYRIGQKNVVQVIRLITQGTIEEKIYELQQKKRELIEKVIQPGETMLSSLSEEEIRELLSLSTT</sequence>
<dbReference type="Proteomes" id="UP000095209">
    <property type="component" value="Unassembled WGS sequence"/>
</dbReference>
<comment type="caution">
    <text evidence="6">The sequence shown here is derived from an EMBL/GenBank/DDBJ whole genome shotgun (WGS) entry which is preliminary data.</text>
</comment>
<evidence type="ECO:0000313" key="6">
    <source>
        <dbReference type="EMBL" id="OEH93948.1"/>
    </source>
</evidence>
<gene>
    <name evidence="6" type="ORF">BFG57_10515</name>
</gene>
<dbReference type="GO" id="GO:0005524">
    <property type="term" value="F:ATP binding"/>
    <property type="evidence" value="ECO:0007669"/>
    <property type="project" value="InterPro"/>
</dbReference>
<dbReference type="Pfam" id="PF08455">
    <property type="entry name" value="SNF2_assoc"/>
    <property type="match status" value="1"/>
</dbReference>
<keyword evidence="2" id="KW-0479">Metal-binding</keyword>
<dbReference type="GO" id="GO:0016787">
    <property type="term" value="F:hydrolase activity"/>
    <property type="evidence" value="ECO:0007669"/>
    <property type="project" value="UniProtKB-KW"/>
</dbReference>
<dbReference type="PROSITE" id="PS50966">
    <property type="entry name" value="ZF_SWIM"/>
    <property type="match status" value="1"/>
</dbReference>
<dbReference type="AlphaFoldDB" id="A0A1E5LIR8"/>
<dbReference type="Pfam" id="PF00271">
    <property type="entry name" value="Helicase_C"/>
    <property type="match status" value="1"/>
</dbReference>
<dbReference type="InterPro" id="IPR027417">
    <property type="entry name" value="P-loop_NTPase"/>
</dbReference>
<dbReference type="Gene3D" id="3.40.50.300">
    <property type="entry name" value="P-loop containing nucleotide triphosphate hydrolases"/>
    <property type="match status" value="1"/>
</dbReference>
<keyword evidence="1" id="KW-0378">Hydrolase</keyword>
<feature type="domain" description="Helicase ATP-binding" evidence="4">
    <location>
        <begin position="640"/>
        <end position="801"/>
    </location>
</feature>
<dbReference type="SUPFAM" id="SSF52540">
    <property type="entry name" value="P-loop containing nucleoside triphosphate hydrolases"/>
    <property type="match status" value="2"/>
</dbReference>
<accession>A0A1E5LIR8</accession>
<evidence type="ECO:0000259" key="4">
    <source>
        <dbReference type="PROSITE" id="PS51192"/>
    </source>
</evidence>
<keyword evidence="2" id="KW-0863">Zinc-finger</keyword>
<dbReference type="Pfam" id="PF00176">
    <property type="entry name" value="SNF2-rel_dom"/>
    <property type="match status" value="1"/>
</dbReference>
<dbReference type="PANTHER" id="PTHR10799">
    <property type="entry name" value="SNF2/RAD54 HELICASE FAMILY"/>
    <property type="match status" value="1"/>
</dbReference>
<evidence type="ECO:0000259" key="5">
    <source>
        <dbReference type="PROSITE" id="PS51194"/>
    </source>
</evidence>
<feature type="domain" description="Helicase C-terminal" evidence="5">
    <location>
        <begin position="911"/>
        <end position="1068"/>
    </location>
</feature>
<keyword evidence="2" id="KW-0862">Zinc</keyword>
<dbReference type="PROSITE" id="PS51194">
    <property type="entry name" value="HELICASE_CTER"/>
    <property type="match status" value="1"/>
</dbReference>
<feature type="domain" description="SWIM-type" evidence="3">
    <location>
        <begin position="53"/>
        <end position="91"/>
    </location>
</feature>
<dbReference type="InterPro" id="IPR000330">
    <property type="entry name" value="SNF2_N"/>
</dbReference>
<evidence type="ECO:0000313" key="7">
    <source>
        <dbReference type="Proteomes" id="UP000095209"/>
    </source>
</evidence>
<dbReference type="FunFam" id="3.40.50.300:FF:000533">
    <property type="entry name" value="Helicase, Snf2 family"/>
    <property type="match status" value="1"/>
</dbReference>
<dbReference type="InterPro" id="IPR013663">
    <property type="entry name" value="Helicase_SWF/SNF/SWI_bac"/>
</dbReference>
<dbReference type="STRING" id="1305675.BFG57_10515"/>
<dbReference type="Gene3D" id="3.40.50.10810">
    <property type="entry name" value="Tandem AAA-ATPase domain"/>
    <property type="match status" value="1"/>
</dbReference>
<dbReference type="PROSITE" id="PS51192">
    <property type="entry name" value="HELICASE_ATP_BIND_1"/>
    <property type="match status" value="1"/>
</dbReference>
<proteinExistence type="predicted"/>
<dbReference type="SMART" id="SM00487">
    <property type="entry name" value="DEXDc"/>
    <property type="match status" value="1"/>
</dbReference>